<name>A0A8B8KU04_ABRPR</name>
<dbReference type="Pfam" id="PF05911">
    <property type="entry name" value="FPP"/>
    <property type="match status" value="1"/>
</dbReference>
<dbReference type="InterPro" id="IPR008587">
    <property type="entry name" value="FPP_plant"/>
</dbReference>
<dbReference type="PANTHER" id="PTHR31580">
    <property type="entry name" value="FILAMENT-LIKE PLANT PROTEIN 4"/>
    <property type="match status" value="1"/>
</dbReference>
<feature type="coiled-coil region" evidence="3">
    <location>
        <begin position="33"/>
        <end position="116"/>
    </location>
</feature>
<dbReference type="KEGG" id="aprc:113858788"/>
<evidence type="ECO:0000256" key="3">
    <source>
        <dbReference type="SAM" id="Coils"/>
    </source>
</evidence>
<dbReference type="RefSeq" id="XP_027347340.1">
    <property type="nucleotide sequence ID" value="XM_027491539.1"/>
</dbReference>
<dbReference type="AlphaFoldDB" id="A0A8B8KU04"/>
<feature type="coiled-coil region" evidence="3">
    <location>
        <begin position="143"/>
        <end position="226"/>
    </location>
</feature>
<dbReference type="OrthoDB" id="1917992at2759"/>
<evidence type="ECO:0000256" key="1">
    <source>
        <dbReference type="ARBA" id="ARBA00005921"/>
    </source>
</evidence>
<dbReference type="PANTHER" id="PTHR31580:SF22">
    <property type="entry name" value="FILAMENT-LIKE PLANT PROTEIN 7"/>
    <property type="match status" value="1"/>
</dbReference>
<feature type="coiled-coil region" evidence="3">
    <location>
        <begin position="818"/>
        <end position="941"/>
    </location>
</feature>
<dbReference type="GeneID" id="113858788"/>
<keyword evidence="2 3" id="KW-0175">Coiled coil</keyword>
<dbReference type="Gene3D" id="1.10.287.1490">
    <property type="match status" value="1"/>
</dbReference>
<evidence type="ECO:0000256" key="2">
    <source>
        <dbReference type="ARBA" id="ARBA00023054"/>
    </source>
</evidence>
<sequence>MDQKTWLWRKKSSEKTIVATDNINLPSKENEEVQALAADKEELEKDLRRLNDKLTLSVSDCTAKDELVKKQTKVAQEAVTGLKRAEAEVLSMKQDLDEALQQRKVYEERVAHLDGALKECMQQLRFVREEQGQRIHDAVMKASKEFEKERIVLEEQLSEMSKRLIKAESENSHLNKSILARENLIEDLKIKLSQAEADHSALVIRLESTEKDNASLKYEVRVLEKELDIRNEEREFNRRTADASHKQHLESIKKISKLESECQRLRLLVRKRLPGPAALAKMKNEVEMLGRDSFEMRRNKLNSTSLLIESSVDSSPETPSRRINTLTEQLCAVEEENKTLKESLNRKMNELQFSRVMLSRTASKLLQLESQIEASSKGQVTVEQPRSNLTSCEFPLASMSDVGSDDKASCTESWASALISELEHFRSGKQKESLSCQSIGASDINLMDDFVEMEKLAVVSVEKAPEISRASLKAVHEINGFSETGTNEATPETVGKEIVPVSDYLATGTNETSPHVVGKEIIPVSDHISDLSKENEKTCSIDIFKDNIPSWLQDVVKLVLEQNCVTHKNPDDALEDIKVALRHVNNPDLCDFDPKKGSGLIDASHPPQCLHSISWNASDNSLMVDPSGDVNNADVSPIKRTKPQSQIDLSKSIGKIIEIIERISLPTVECDSSDPLCKRDEDILSYKNLGVPTGYMVRVFQWKTSELSNVLQQFLHVCYDLLNGKADYENFAKELTVALDWIMNHCFSLQDVSSMKDAIKKQFDWDETRSENEMIIHFAEEDKLHPPKEQLPSLPQVTTLDGHDLQTGEIYPDEKEEIKNIIDKLISAESQKEVVEERLQSATDRIQSLMNRVQESEKTIDSLRLEIQSLKESNGKLENQITNQKLMNSNLDVQHTETELKEAHHKVLALEAELENKNCCCEELEAKCLELQLQVERLSKECSNHDMNQKDKPLRTDWEITVASEKLAECQETILNLGKQLRAMAAPKDASLFDNVIAAQRNTLTNVATATDTTTPTLTVDPSPTKPNIVRTKNRSLLDQMLAEDDTKAKVPKASDDNCNPTIIPGIIEPLEKILLLNGVKNQDDSTTDNSLAIVPSKKSGSGSLWKKLLWKKKKSANMKTPLYLNT</sequence>
<dbReference type="Proteomes" id="UP000694853">
    <property type="component" value="Unplaced"/>
</dbReference>
<dbReference type="SUPFAM" id="SSF57997">
    <property type="entry name" value="Tropomyosin"/>
    <property type="match status" value="1"/>
</dbReference>
<keyword evidence="4" id="KW-1185">Reference proteome</keyword>
<reference evidence="4" key="1">
    <citation type="journal article" date="2019" name="Toxins">
        <title>Detection of Abrin-Like and Prepropulchellin-Like Toxin Genes and Transcripts Using Whole Genome Sequencing and Full-Length Transcript Sequencing of Abrus precatorius.</title>
        <authorList>
            <person name="Hovde B.T."/>
            <person name="Daligault H.E."/>
            <person name="Hanschen E.R."/>
            <person name="Kunde Y.A."/>
            <person name="Johnson M.B."/>
            <person name="Starkenburg S.R."/>
            <person name="Johnson S.L."/>
        </authorList>
    </citation>
    <scope>NUCLEOTIDE SEQUENCE [LARGE SCALE GENOMIC DNA]</scope>
</reference>
<evidence type="ECO:0000313" key="5">
    <source>
        <dbReference type="RefSeq" id="XP_027347340.1"/>
    </source>
</evidence>
<protein>
    <submittedName>
        <fullName evidence="5">Filament-like plant protein 7 isoform X1</fullName>
    </submittedName>
</protein>
<gene>
    <name evidence="5" type="primary">LOC113858788</name>
</gene>
<accession>A0A8B8KU04</accession>
<proteinExistence type="inferred from homology"/>
<comment type="similarity">
    <text evidence="1">Belongs to the FPP family.</text>
</comment>
<organism evidence="4 5">
    <name type="scientific">Abrus precatorius</name>
    <name type="common">Indian licorice</name>
    <name type="synonym">Glycine abrus</name>
    <dbReference type="NCBI Taxonomy" id="3816"/>
    <lineage>
        <taxon>Eukaryota</taxon>
        <taxon>Viridiplantae</taxon>
        <taxon>Streptophyta</taxon>
        <taxon>Embryophyta</taxon>
        <taxon>Tracheophyta</taxon>
        <taxon>Spermatophyta</taxon>
        <taxon>Magnoliopsida</taxon>
        <taxon>eudicotyledons</taxon>
        <taxon>Gunneridae</taxon>
        <taxon>Pentapetalae</taxon>
        <taxon>rosids</taxon>
        <taxon>fabids</taxon>
        <taxon>Fabales</taxon>
        <taxon>Fabaceae</taxon>
        <taxon>Papilionoideae</taxon>
        <taxon>50 kb inversion clade</taxon>
        <taxon>NPAAA clade</taxon>
        <taxon>indigoferoid/millettioid clade</taxon>
        <taxon>Abreae</taxon>
        <taxon>Abrus</taxon>
    </lineage>
</organism>
<evidence type="ECO:0000313" key="4">
    <source>
        <dbReference type="Proteomes" id="UP000694853"/>
    </source>
</evidence>
<reference evidence="5" key="2">
    <citation type="submission" date="2025-08" db="UniProtKB">
        <authorList>
            <consortium name="RefSeq"/>
        </authorList>
    </citation>
    <scope>IDENTIFICATION</scope>
    <source>
        <tissue evidence="5">Young leaves</tissue>
    </source>
</reference>